<gene>
    <name evidence="1" type="ORF">BJ875DRAFT_443454</name>
</gene>
<proteinExistence type="predicted"/>
<dbReference type="OrthoDB" id="1879366at2759"/>
<dbReference type="EMBL" id="MU251564">
    <property type="protein sequence ID" value="KAG9232129.1"/>
    <property type="molecule type" value="Genomic_DNA"/>
</dbReference>
<dbReference type="AlphaFoldDB" id="A0A9P7YE86"/>
<dbReference type="Proteomes" id="UP000824998">
    <property type="component" value="Unassembled WGS sequence"/>
</dbReference>
<accession>A0A9P7YE86</accession>
<protein>
    <submittedName>
        <fullName evidence="1">Uncharacterized protein</fullName>
    </submittedName>
</protein>
<organism evidence="1 2">
    <name type="scientific">Amylocarpus encephaloides</name>
    <dbReference type="NCBI Taxonomy" id="45428"/>
    <lineage>
        <taxon>Eukaryota</taxon>
        <taxon>Fungi</taxon>
        <taxon>Dikarya</taxon>
        <taxon>Ascomycota</taxon>
        <taxon>Pezizomycotina</taxon>
        <taxon>Leotiomycetes</taxon>
        <taxon>Helotiales</taxon>
        <taxon>Helotiales incertae sedis</taxon>
        <taxon>Amylocarpus</taxon>
    </lineage>
</organism>
<keyword evidence="2" id="KW-1185">Reference proteome</keyword>
<reference evidence="1" key="1">
    <citation type="journal article" date="2021" name="IMA Fungus">
        <title>Genomic characterization of three marine fungi, including Emericellopsis atlantica sp. nov. with signatures of a generalist lifestyle and marine biomass degradation.</title>
        <authorList>
            <person name="Hagestad O.C."/>
            <person name="Hou L."/>
            <person name="Andersen J.H."/>
            <person name="Hansen E.H."/>
            <person name="Altermark B."/>
            <person name="Li C."/>
            <person name="Kuhnert E."/>
            <person name="Cox R.J."/>
            <person name="Crous P.W."/>
            <person name="Spatafora J.W."/>
            <person name="Lail K."/>
            <person name="Amirebrahimi M."/>
            <person name="Lipzen A."/>
            <person name="Pangilinan J."/>
            <person name="Andreopoulos W."/>
            <person name="Hayes R.D."/>
            <person name="Ng V."/>
            <person name="Grigoriev I.V."/>
            <person name="Jackson S.A."/>
            <person name="Sutton T.D.S."/>
            <person name="Dobson A.D.W."/>
            <person name="Rama T."/>
        </authorList>
    </citation>
    <scope>NUCLEOTIDE SEQUENCE</scope>
    <source>
        <strain evidence="1">TRa018bII</strain>
    </source>
</reference>
<evidence type="ECO:0000313" key="1">
    <source>
        <dbReference type="EMBL" id="KAG9232129.1"/>
    </source>
</evidence>
<sequence length="191" mass="21495">MSARRLAQRTLLLPLKVTKLAQANNLSTPETELADWSTLLAGLNHYSKEILVIPDYYPVASIRERTSTDRLDLSRRMMEDGRGRLQSRSKTKKERTKVVKREIAEKQPSRKKPMVLSLDTCSGVQFMTRDGRCNVGVRGLHLMDSVHPELAPQPAFFQWSSSSVILRGERRISTNLDGVGARLASHIKGLV</sequence>
<comment type="caution">
    <text evidence="1">The sequence shown here is derived from an EMBL/GenBank/DDBJ whole genome shotgun (WGS) entry which is preliminary data.</text>
</comment>
<evidence type="ECO:0000313" key="2">
    <source>
        <dbReference type="Proteomes" id="UP000824998"/>
    </source>
</evidence>
<name>A0A9P7YE86_9HELO</name>